<evidence type="ECO:0000256" key="2">
    <source>
        <dbReference type="ARBA" id="ARBA00022857"/>
    </source>
</evidence>
<dbReference type="GO" id="GO:0055129">
    <property type="term" value="P:L-proline biosynthetic process"/>
    <property type="evidence" value="ECO:0007669"/>
    <property type="project" value="TreeGrafter"/>
</dbReference>
<protein>
    <recommendedName>
        <fullName evidence="7">Pyrroline-5-carboxylate reductase</fullName>
    </recommendedName>
</protein>
<name>A0A381PW54_9ZZZZ</name>
<dbReference type="GO" id="GO:0004735">
    <property type="term" value="F:pyrroline-5-carboxylate reductase activity"/>
    <property type="evidence" value="ECO:0007669"/>
    <property type="project" value="InterPro"/>
</dbReference>
<dbReference type="FunFam" id="1.10.3730.10:FF:000001">
    <property type="entry name" value="Pyrroline-5-carboxylate reductase"/>
    <property type="match status" value="1"/>
</dbReference>
<dbReference type="Pfam" id="PF03807">
    <property type="entry name" value="F420_oxidored"/>
    <property type="match status" value="1"/>
</dbReference>
<dbReference type="NCBIfam" id="TIGR00112">
    <property type="entry name" value="proC"/>
    <property type="match status" value="1"/>
</dbReference>
<gene>
    <name evidence="6" type="ORF">METZ01_LOCUS23023</name>
</gene>
<accession>A0A381PW54</accession>
<keyword evidence="3" id="KW-0560">Oxidoreductase</keyword>
<dbReference type="AlphaFoldDB" id="A0A381PW54"/>
<dbReference type="Gene3D" id="3.40.50.720">
    <property type="entry name" value="NAD(P)-binding Rossmann-like Domain"/>
    <property type="match status" value="1"/>
</dbReference>
<evidence type="ECO:0000313" key="6">
    <source>
        <dbReference type="EMBL" id="SUZ70169.1"/>
    </source>
</evidence>
<dbReference type="PANTHER" id="PTHR11645">
    <property type="entry name" value="PYRROLINE-5-CARBOXYLATE REDUCTASE"/>
    <property type="match status" value="1"/>
</dbReference>
<organism evidence="6">
    <name type="scientific">marine metagenome</name>
    <dbReference type="NCBI Taxonomy" id="408172"/>
    <lineage>
        <taxon>unclassified sequences</taxon>
        <taxon>metagenomes</taxon>
        <taxon>ecological metagenomes</taxon>
    </lineage>
</organism>
<dbReference type="InterPro" id="IPR028939">
    <property type="entry name" value="P5C_Rdtase_cat_N"/>
</dbReference>
<evidence type="ECO:0008006" key="7">
    <source>
        <dbReference type="Google" id="ProtNLM"/>
    </source>
</evidence>
<evidence type="ECO:0000256" key="1">
    <source>
        <dbReference type="ARBA" id="ARBA00005525"/>
    </source>
</evidence>
<dbReference type="Gene3D" id="1.10.3730.10">
    <property type="entry name" value="ProC C-terminal domain-like"/>
    <property type="match status" value="1"/>
</dbReference>
<evidence type="ECO:0000259" key="4">
    <source>
        <dbReference type="Pfam" id="PF03807"/>
    </source>
</evidence>
<dbReference type="SUPFAM" id="SSF51735">
    <property type="entry name" value="NAD(P)-binding Rossmann-fold domains"/>
    <property type="match status" value="1"/>
</dbReference>
<evidence type="ECO:0000256" key="3">
    <source>
        <dbReference type="ARBA" id="ARBA00023002"/>
    </source>
</evidence>
<dbReference type="EMBL" id="UINC01001083">
    <property type="protein sequence ID" value="SUZ70169.1"/>
    <property type="molecule type" value="Genomic_DNA"/>
</dbReference>
<dbReference type="InterPro" id="IPR036291">
    <property type="entry name" value="NAD(P)-bd_dom_sf"/>
</dbReference>
<proteinExistence type="inferred from homology"/>
<dbReference type="InterPro" id="IPR000304">
    <property type="entry name" value="Pyrroline-COOH_reductase"/>
</dbReference>
<dbReference type="PANTHER" id="PTHR11645:SF0">
    <property type="entry name" value="PYRROLINE-5-CARBOXYLATE REDUCTASE 3"/>
    <property type="match status" value="1"/>
</dbReference>
<feature type="domain" description="Pyrroline-5-carboxylate reductase dimerisation" evidence="5">
    <location>
        <begin position="165"/>
        <end position="269"/>
    </location>
</feature>
<keyword evidence="2" id="KW-0521">NADP</keyword>
<dbReference type="PIRSF" id="PIRSF000193">
    <property type="entry name" value="Pyrrol-5-carb_rd"/>
    <property type="match status" value="1"/>
</dbReference>
<comment type="similarity">
    <text evidence="1">Belongs to the pyrroline-5-carboxylate reductase family.</text>
</comment>
<dbReference type="SUPFAM" id="SSF48179">
    <property type="entry name" value="6-phosphogluconate dehydrogenase C-terminal domain-like"/>
    <property type="match status" value="1"/>
</dbReference>
<dbReference type="HAMAP" id="MF_01925">
    <property type="entry name" value="P5C_reductase"/>
    <property type="match status" value="1"/>
</dbReference>
<feature type="domain" description="Pyrroline-5-carboxylate reductase catalytic N-terminal" evidence="4">
    <location>
        <begin position="5"/>
        <end position="101"/>
    </location>
</feature>
<reference evidence="6" key="1">
    <citation type="submission" date="2018-05" db="EMBL/GenBank/DDBJ databases">
        <authorList>
            <person name="Lanie J.A."/>
            <person name="Ng W.-L."/>
            <person name="Kazmierczak K.M."/>
            <person name="Andrzejewski T.M."/>
            <person name="Davidsen T.M."/>
            <person name="Wayne K.J."/>
            <person name="Tettelin H."/>
            <person name="Glass J.I."/>
            <person name="Rusch D."/>
            <person name="Podicherti R."/>
            <person name="Tsui H.-C.T."/>
            <person name="Winkler M.E."/>
        </authorList>
    </citation>
    <scope>NUCLEOTIDE SEQUENCE</scope>
</reference>
<evidence type="ECO:0000259" key="5">
    <source>
        <dbReference type="Pfam" id="PF14748"/>
    </source>
</evidence>
<dbReference type="InterPro" id="IPR029036">
    <property type="entry name" value="P5CR_dimer"/>
</dbReference>
<dbReference type="InterPro" id="IPR008927">
    <property type="entry name" value="6-PGluconate_DH-like_C_sf"/>
</dbReference>
<sequence>MINNKLAIIGGGNMGRAIARGLIRGGMHSTDLCIAEPGEQQCELLRKEFYGALVTSDNETAAKNAEILLFAVKPQILKSVCRNLSDLAQSTKPLIISIAAGSRADDIDSWLGGKMSIVRVMPNQPAMIDQSISALYANTKVKKEYRSLAENVMSSVGQFVWIDDESQMDAVTALSGTGPAYFYLLIDIMIESGIKYGLEPDTARTLAVETARGATALAAAETESMAKMIDRVRSPGGTTMAAFKHLDSENARGIFEDAIETARHRSAELAKENN</sequence>
<dbReference type="Pfam" id="PF14748">
    <property type="entry name" value="P5CR_dimer"/>
    <property type="match status" value="1"/>
</dbReference>